<protein>
    <submittedName>
        <fullName evidence="2">Uncharacterized protein</fullName>
    </submittedName>
</protein>
<feature type="compositionally biased region" description="Basic and acidic residues" evidence="1">
    <location>
        <begin position="208"/>
        <end position="248"/>
    </location>
</feature>
<proteinExistence type="predicted"/>
<reference evidence="2" key="1">
    <citation type="submission" date="2023-03" db="EMBL/GenBank/DDBJ databases">
        <title>Massive genome expansion in bonnet fungi (Mycena s.s.) driven by repeated elements and novel gene families across ecological guilds.</title>
        <authorList>
            <consortium name="Lawrence Berkeley National Laboratory"/>
            <person name="Harder C.B."/>
            <person name="Miyauchi S."/>
            <person name="Viragh M."/>
            <person name="Kuo A."/>
            <person name="Thoen E."/>
            <person name="Andreopoulos B."/>
            <person name="Lu D."/>
            <person name="Skrede I."/>
            <person name="Drula E."/>
            <person name="Henrissat B."/>
            <person name="Morin E."/>
            <person name="Kohler A."/>
            <person name="Barry K."/>
            <person name="LaButti K."/>
            <person name="Morin E."/>
            <person name="Salamov A."/>
            <person name="Lipzen A."/>
            <person name="Mereny Z."/>
            <person name="Hegedus B."/>
            <person name="Baldrian P."/>
            <person name="Stursova M."/>
            <person name="Weitz H."/>
            <person name="Taylor A."/>
            <person name="Grigoriev I.V."/>
            <person name="Nagy L.G."/>
            <person name="Martin F."/>
            <person name="Kauserud H."/>
        </authorList>
    </citation>
    <scope>NUCLEOTIDE SEQUENCE</scope>
    <source>
        <strain evidence="2">CBHHK182m</strain>
    </source>
</reference>
<name>A0AAD7MQ67_9AGAR</name>
<sequence>MTDKKLEWSPNQTPLGEIMDHDQVMNHTLIDDDEELDRLRMQTPDRDMVPDEIMYVTSEDDKRSVRKLKRKRSLSDEGMDIESQAEELNPVRRVQPIHPYQVLNFEWPSPATTEVIMYPEDETVSADAEKKPESTPWDLWMRRRSPSPTLAARAFSPTLTERIPSIQTLTDPGETMAAIKEWGVFKIRDFAFGARDPRHQGATPPLFHVEEPESDAYRVNDERCPEELKEEKRQRKEAKRDAQLEEERILEAEVRRVAAVEAARAQARAAQEERRSTPATPQSNRTPIDPPMPPRKKARKMSSVFFGWINPLLCCMCPQLS</sequence>
<evidence type="ECO:0000313" key="2">
    <source>
        <dbReference type="EMBL" id="KAJ7727215.1"/>
    </source>
</evidence>
<comment type="caution">
    <text evidence="2">The sequence shown here is derived from an EMBL/GenBank/DDBJ whole genome shotgun (WGS) entry which is preliminary data.</text>
</comment>
<evidence type="ECO:0000256" key="1">
    <source>
        <dbReference type="SAM" id="MobiDB-lite"/>
    </source>
</evidence>
<dbReference type="EMBL" id="JARKIB010000181">
    <property type="protein sequence ID" value="KAJ7727215.1"/>
    <property type="molecule type" value="Genomic_DNA"/>
</dbReference>
<dbReference type="Proteomes" id="UP001215598">
    <property type="component" value="Unassembled WGS sequence"/>
</dbReference>
<feature type="region of interest" description="Disordered" evidence="1">
    <location>
        <begin position="261"/>
        <end position="298"/>
    </location>
</feature>
<feature type="compositionally biased region" description="Polar residues" evidence="1">
    <location>
        <begin position="277"/>
        <end position="286"/>
    </location>
</feature>
<accession>A0AAD7MQ67</accession>
<gene>
    <name evidence="2" type="ORF">B0H16DRAFT_1735257</name>
</gene>
<organism evidence="2 3">
    <name type="scientific">Mycena metata</name>
    <dbReference type="NCBI Taxonomy" id="1033252"/>
    <lineage>
        <taxon>Eukaryota</taxon>
        <taxon>Fungi</taxon>
        <taxon>Dikarya</taxon>
        <taxon>Basidiomycota</taxon>
        <taxon>Agaricomycotina</taxon>
        <taxon>Agaricomycetes</taxon>
        <taxon>Agaricomycetidae</taxon>
        <taxon>Agaricales</taxon>
        <taxon>Marasmiineae</taxon>
        <taxon>Mycenaceae</taxon>
        <taxon>Mycena</taxon>
    </lineage>
</organism>
<keyword evidence="3" id="KW-1185">Reference proteome</keyword>
<evidence type="ECO:0000313" key="3">
    <source>
        <dbReference type="Proteomes" id="UP001215598"/>
    </source>
</evidence>
<dbReference type="AlphaFoldDB" id="A0AAD7MQ67"/>
<feature type="region of interest" description="Disordered" evidence="1">
    <location>
        <begin position="199"/>
        <end position="248"/>
    </location>
</feature>